<feature type="compositionally biased region" description="Polar residues" evidence="6">
    <location>
        <begin position="784"/>
        <end position="794"/>
    </location>
</feature>
<evidence type="ECO:0000256" key="4">
    <source>
        <dbReference type="ARBA" id="ARBA00022801"/>
    </source>
</evidence>
<dbReference type="GO" id="GO:0006508">
    <property type="term" value="P:proteolysis"/>
    <property type="evidence" value="ECO:0007669"/>
    <property type="project" value="UniProtKB-KW"/>
</dbReference>
<feature type="region of interest" description="Disordered" evidence="6">
    <location>
        <begin position="747"/>
        <end position="767"/>
    </location>
</feature>
<dbReference type="SUPFAM" id="SSF54001">
    <property type="entry name" value="Cysteine proteinases"/>
    <property type="match status" value="1"/>
</dbReference>
<reference evidence="9" key="2">
    <citation type="submission" date="2025-08" db="UniProtKB">
        <authorList>
            <consortium name="RefSeq"/>
        </authorList>
    </citation>
    <scope>IDENTIFICATION</scope>
    <source>
        <tissue evidence="9">Leaf</tissue>
    </source>
</reference>
<dbReference type="Gene3D" id="3.30.310.130">
    <property type="entry name" value="Ubiquitin-related"/>
    <property type="match status" value="1"/>
</dbReference>
<accession>A0A9R0J2P2</accession>
<evidence type="ECO:0000259" key="7">
    <source>
        <dbReference type="PROSITE" id="PS50600"/>
    </source>
</evidence>
<dbReference type="Pfam" id="PF25352">
    <property type="entry name" value="PH_ULP"/>
    <property type="match status" value="1"/>
</dbReference>
<dbReference type="PROSITE" id="PS50600">
    <property type="entry name" value="ULP_PROTEASE"/>
    <property type="match status" value="1"/>
</dbReference>
<gene>
    <name evidence="9" type="primary">LOC110798960</name>
</gene>
<evidence type="ECO:0000256" key="3">
    <source>
        <dbReference type="ARBA" id="ARBA00022786"/>
    </source>
</evidence>
<dbReference type="Pfam" id="PF02902">
    <property type="entry name" value="Peptidase_C48"/>
    <property type="match status" value="1"/>
</dbReference>
<feature type="compositionally biased region" description="Basic and acidic residues" evidence="6">
    <location>
        <begin position="967"/>
        <end position="983"/>
    </location>
</feature>
<evidence type="ECO:0000313" key="8">
    <source>
        <dbReference type="Proteomes" id="UP000813463"/>
    </source>
</evidence>
<evidence type="ECO:0000256" key="6">
    <source>
        <dbReference type="SAM" id="MobiDB-lite"/>
    </source>
</evidence>
<dbReference type="InterPro" id="IPR057375">
    <property type="entry name" value="ULP2A/B_PH"/>
</dbReference>
<feature type="compositionally biased region" description="Polar residues" evidence="6">
    <location>
        <begin position="170"/>
        <end position="180"/>
    </location>
</feature>
<feature type="region of interest" description="Disordered" evidence="6">
    <location>
        <begin position="782"/>
        <end position="802"/>
    </location>
</feature>
<dbReference type="PANTHER" id="PTHR47764">
    <property type="entry name" value="UBIQUITIN-LIKE-SPECIFIC PROTEASE 2B-RELATED"/>
    <property type="match status" value="1"/>
</dbReference>
<dbReference type="Gene3D" id="1.10.418.20">
    <property type="match status" value="1"/>
</dbReference>
<feature type="compositionally biased region" description="Polar residues" evidence="6">
    <location>
        <begin position="984"/>
        <end position="993"/>
    </location>
</feature>
<feature type="region of interest" description="Disordered" evidence="6">
    <location>
        <begin position="851"/>
        <end position="995"/>
    </location>
</feature>
<dbReference type="RefSeq" id="XP_021859876.1">
    <property type="nucleotide sequence ID" value="XM_022004184.2"/>
</dbReference>
<dbReference type="Proteomes" id="UP000813463">
    <property type="component" value="Chromosome 2"/>
</dbReference>
<keyword evidence="2 9" id="KW-0645">Protease</keyword>
<dbReference type="GeneID" id="110798960"/>
<evidence type="ECO:0000313" key="9">
    <source>
        <dbReference type="RefSeq" id="XP_021859876.1"/>
    </source>
</evidence>
<keyword evidence="3" id="KW-0833">Ubl conjugation pathway</keyword>
<proteinExistence type="inferred from homology"/>
<comment type="similarity">
    <text evidence="1">Belongs to the peptidase C48 family.</text>
</comment>
<dbReference type="FunFam" id="3.30.310.130:FF:000006">
    <property type="entry name" value="Probable ubiquitin-like-specific protease 2B"/>
    <property type="match status" value="1"/>
</dbReference>
<feature type="compositionally biased region" description="Basic and acidic residues" evidence="6">
    <location>
        <begin position="863"/>
        <end position="891"/>
    </location>
</feature>
<feature type="domain" description="Ubiquitin-like protease family profile" evidence="7">
    <location>
        <begin position="367"/>
        <end position="561"/>
    </location>
</feature>
<comment type="function">
    <text evidence="5">Protease that catalyzes two essential functions in the SUMO pathway: processing of full-length SUMOs to their mature forms and deconjugation of SUMO from targeted proteins.</text>
</comment>
<organism evidence="8 9">
    <name type="scientific">Spinacia oleracea</name>
    <name type="common">Spinach</name>
    <dbReference type="NCBI Taxonomy" id="3562"/>
    <lineage>
        <taxon>Eukaryota</taxon>
        <taxon>Viridiplantae</taxon>
        <taxon>Streptophyta</taxon>
        <taxon>Embryophyta</taxon>
        <taxon>Tracheophyta</taxon>
        <taxon>Spermatophyta</taxon>
        <taxon>Magnoliopsida</taxon>
        <taxon>eudicotyledons</taxon>
        <taxon>Gunneridae</taxon>
        <taxon>Pentapetalae</taxon>
        <taxon>Caryophyllales</taxon>
        <taxon>Chenopodiaceae</taxon>
        <taxon>Chenopodioideae</taxon>
        <taxon>Anserineae</taxon>
        <taxon>Spinacia</taxon>
    </lineage>
</organism>
<reference evidence="8" key="1">
    <citation type="journal article" date="2021" name="Nat. Commun.">
        <title>Genomic analyses provide insights into spinach domestication and the genetic basis of agronomic traits.</title>
        <authorList>
            <person name="Cai X."/>
            <person name="Sun X."/>
            <person name="Xu C."/>
            <person name="Sun H."/>
            <person name="Wang X."/>
            <person name="Ge C."/>
            <person name="Zhang Z."/>
            <person name="Wang Q."/>
            <person name="Fei Z."/>
            <person name="Jiao C."/>
            <person name="Wang Q."/>
        </authorList>
    </citation>
    <scope>NUCLEOTIDE SEQUENCE [LARGE SCALE GENOMIC DNA]</scope>
    <source>
        <strain evidence="8">cv. Varoflay</strain>
    </source>
</reference>
<dbReference type="OrthoDB" id="442460at2759"/>
<dbReference type="AlphaFoldDB" id="A0A9R0J2P2"/>
<dbReference type="KEGG" id="soe:110798960"/>
<evidence type="ECO:0000256" key="2">
    <source>
        <dbReference type="ARBA" id="ARBA00022670"/>
    </source>
</evidence>
<dbReference type="PANTHER" id="PTHR47764:SF2">
    <property type="entry name" value="UBIQUITIN-LIKE PROTEASE FAMILY PROFILE DOMAIN-CONTAINING PROTEIN"/>
    <property type="match status" value="1"/>
</dbReference>
<dbReference type="GO" id="GO:0070139">
    <property type="term" value="F:SUMO-specific endopeptidase activity"/>
    <property type="evidence" value="ECO:0000318"/>
    <property type="project" value="GO_Central"/>
</dbReference>
<evidence type="ECO:0000256" key="1">
    <source>
        <dbReference type="ARBA" id="ARBA00005234"/>
    </source>
</evidence>
<keyword evidence="4" id="KW-0378">Hydrolase</keyword>
<keyword evidence="8" id="KW-1185">Reference proteome</keyword>
<feature type="compositionally biased region" description="Basic and acidic residues" evidence="6">
    <location>
        <begin position="898"/>
        <end position="908"/>
    </location>
</feature>
<dbReference type="GO" id="GO:0005634">
    <property type="term" value="C:nucleus"/>
    <property type="evidence" value="ECO:0000318"/>
    <property type="project" value="GO_Central"/>
</dbReference>
<dbReference type="InterPro" id="IPR038765">
    <property type="entry name" value="Papain-like_cys_pep_sf"/>
</dbReference>
<sequence>MKERDLSVYDFNEDDELRDTCHQWSKLSNPKFDNDVAMTKYQFLQHASSGSIAQVKEIRTVKQIHVVAIDDDDDRGFVNDISGQPQNESVKAASEQSEVFGALSDRILQKHCQFSGDSVKPQCPSLDMEIGISCPVELPSGNGHISHSAPESPCSNDSVDAGTSDDCDSIQESAPSTSGSEQEENYDSMDGQSDGGWEMEEMETSILTDYVSYGDKYLPGCRILFTKTSLKLEASALEEESGTSRSEWKLDEIFSIESQWSGIARIAEVKVRLFTRDAAQEEIAHGMEGIEVLEFLAYDPHWIERRERIMTFNTRYQALWSIGLNGKLCEGGPYPLENCESSSDPYLPHFDEPFEEVVYPKGAADAVVISKRDVDLLEPDTFLNDTIIDFYIKYLENEISSSERARFHFFNCFFFRKLADPDKNPSGVFDGKAGYQRVRKWTRKVNLFEKDYIFIPVNYNLHWSLIVICHPGEVANINDENVGESVKVPCILHMDSIRGSHAGLKDLVQSYLSEEWKEKQKETSEDIISKILNLRFLSLELPQQENCSDCGLFLLHYAELFIAEVPKNFSPFQINKFENFLKPDWFMPAEASLKRVHIQRLIYGLLEVAPPENASTCNHNSEPSAFPEIKENDSGLEFISEMSPGKSLNSLHSQSVQGMEMGLLDNISGIADVGMRELFEQRQHYDHGASFRRPGCTMSPIREEVEEVDHLDPPTSAQTELLQRHEMTSEACDIGYTPTDFSNGFEWNSKISDHEENSSPPSNCLSDDSEEMMIIEFGNGLQGAASSGQDQNLDQPKDDNIDSLTESYASASSDMMLTPAEDSQELAQIYGNNDLDVFTPNQEQAKEPPHIDLEELQTPNQTEAKETSLIDLEKSHTPNQTEAKEPSHIDLDTPIQEQAKESSHDFLELHAPNQEQAKESSHGFLELHAPNQEQAKESSHDFLELHTPNQEQAKESSHGFLELHTPNPEEAKEPSNNDLEKSHILNQVQTKKPSSYPEFEIIEDDEDTIAVNEVVEDSGSDPDEVHAAKRIRLTPLGGDGEREIVRSISKELEV</sequence>
<feature type="compositionally biased region" description="Basic and acidic residues" evidence="6">
    <location>
        <begin position="934"/>
        <end position="944"/>
    </location>
</feature>
<protein>
    <submittedName>
        <fullName evidence="9">Probable ubiquitin-like-specific protease 2B isoform X1</fullName>
    </submittedName>
</protein>
<name>A0A9R0J2P2_SPIOL</name>
<dbReference type="InterPro" id="IPR003653">
    <property type="entry name" value="Peptidase_C48_C"/>
</dbReference>
<evidence type="ECO:0000256" key="5">
    <source>
        <dbReference type="ARBA" id="ARBA00057729"/>
    </source>
</evidence>
<feature type="region of interest" description="Disordered" evidence="6">
    <location>
        <begin position="143"/>
        <end position="196"/>
    </location>
</feature>